<organism evidence="2 3">
    <name type="scientific">Streptomyces camelliae</name>
    <dbReference type="NCBI Taxonomy" id="3004093"/>
    <lineage>
        <taxon>Bacteria</taxon>
        <taxon>Bacillati</taxon>
        <taxon>Actinomycetota</taxon>
        <taxon>Actinomycetes</taxon>
        <taxon>Kitasatosporales</taxon>
        <taxon>Streptomycetaceae</taxon>
        <taxon>Streptomyces</taxon>
    </lineage>
</organism>
<dbReference type="RefSeq" id="WP_270086207.1">
    <property type="nucleotide sequence ID" value="NZ_CP115300.1"/>
</dbReference>
<evidence type="ECO:0008006" key="4">
    <source>
        <dbReference type="Google" id="ProtNLM"/>
    </source>
</evidence>
<protein>
    <recommendedName>
        <fullName evidence="4">DUF3592 domain-containing protein</fullName>
    </recommendedName>
</protein>
<keyword evidence="3" id="KW-1185">Reference proteome</keyword>
<feature type="transmembrane region" description="Helical" evidence="1">
    <location>
        <begin position="109"/>
        <end position="134"/>
    </location>
</feature>
<sequence>MIFVVAAMLMATFAGRLALVAVRTVRLHRHGVRTAGSVISIWEDTDRDGPPQMLAQIGFDLPDGRRGGWIHIPARRRGGALHVGDRLPMLYDSQQPSRAHVLPDGSPRLLVTAGVMATLALSAVGFACFLLGLASVSS</sequence>
<name>A0ABY7PH94_9ACTN</name>
<keyword evidence="1" id="KW-0812">Transmembrane</keyword>
<keyword evidence="1" id="KW-1133">Transmembrane helix</keyword>
<proteinExistence type="predicted"/>
<keyword evidence="1" id="KW-0472">Membrane</keyword>
<reference evidence="2 3" key="1">
    <citation type="submission" date="2022-12" db="EMBL/GenBank/DDBJ databases">
        <authorList>
            <person name="Mo P."/>
        </authorList>
    </citation>
    <scope>NUCLEOTIDE SEQUENCE [LARGE SCALE GENOMIC DNA]</scope>
    <source>
        <strain evidence="2 3">HUAS 2-6</strain>
    </source>
</reference>
<dbReference type="Proteomes" id="UP001212326">
    <property type="component" value="Chromosome"/>
</dbReference>
<evidence type="ECO:0000256" key="1">
    <source>
        <dbReference type="SAM" id="Phobius"/>
    </source>
</evidence>
<evidence type="ECO:0000313" key="2">
    <source>
        <dbReference type="EMBL" id="WBO68989.1"/>
    </source>
</evidence>
<accession>A0ABY7PH94</accession>
<gene>
    <name evidence="2" type="ORF">O1G22_42595</name>
</gene>
<dbReference type="EMBL" id="CP115300">
    <property type="protein sequence ID" value="WBO68989.1"/>
    <property type="molecule type" value="Genomic_DNA"/>
</dbReference>
<evidence type="ECO:0000313" key="3">
    <source>
        <dbReference type="Proteomes" id="UP001212326"/>
    </source>
</evidence>